<evidence type="ECO:0000313" key="4">
    <source>
        <dbReference type="EMBL" id="KAK4119886.1"/>
    </source>
</evidence>
<dbReference type="Gene3D" id="1.25.40.20">
    <property type="entry name" value="Ankyrin repeat-containing domain"/>
    <property type="match status" value="1"/>
</dbReference>
<keyword evidence="5" id="KW-1185">Reference proteome</keyword>
<dbReference type="Pfam" id="PF13637">
    <property type="entry name" value="Ank_4"/>
    <property type="match status" value="1"/>
</dbReference>
<dbReference type="EMBL" id="MU853243">
    <property type="protein sequence ID" value="KAK4119886.1"/>
    <property type="molecule type" value="Genomic_DNA"/>
</dbReference>
<sequence>AAKTGEAAAVRQLVDNGTPVDLRNIRGVTPLWIASSHGHEAVVHVLLATDAVDVNVRSVSGRAPLFWAAANGHSEVVKLLLDHGAEQSYTDKEGRSPVSIAQLHCQANVIRILTE</sequence>
<keyword evidence="1" id="KW-0677">Repeat</keyword>
<comment type="caution">
    <text evidence="4">The sequence shown here is derived from an EMBL/GenBank/DDBJ whole genome shotgun (WGS) entry which is preliminary data.</text>
</comment>
<feature type="repeat" description="ANK" evidence="3">
    <location>
        <begin position="60"/>
        <end position="92"/>
    </location>
</feature>
<dbReference type="InterPro" id="IPR036770">
    <property type="entry name" value="Ankyrin_rpt-contain_sf"/>
</dbReference>
<keyword evidence="2 3" id="KW-0040">ANK repeat</keyword>
<accession>A0AAN6YZI0</accession>
<evidence type="ECO:0000256" key="2">
    <source>
        <dbReference type="ARBA" id="ARBA00023043"/>
    </source>
</evidence>
<dbReference type="SMART" id="SM00248">
    <property type="entry name" value="ANK"/>
    <property type="match status" value="2"/>
</dbReference>
<evidence type="ECO:0000256" key="3">
    <source>
        <dbReference type="PROSITE-ProRule" id="PRU00023"/>
    </source>
</evidence>
<dbReference type="InterPro" id="IPR002110">
    <property type="entry name" value="Ankyrin_rpt"/>
</dbReference>
<dbReference type="SUPFAM" id="SSF48403">
    <property type="entry name" value="Ankyrin repeat"/>
    <property type="match status" value="1"/>
</dbReference>
<name>A0AAN6YZI0_9PEZI</name>
<dbReference type="PRINTS" id="PR01415">
    <property type="entry name" value="ANKYRIN"/>
</dbReference>
<feature type="non-terminal residue" evidence="4">
    <location>
        <position position="1"/>
    </location>
</feature>
<organism evidence="4 5">
    <name type="scientific">Parathielavia appendiculata</name>
    <dbReference type="NCBI Taxonomy" id="2587402"/>
    <lineage>
        <taxon>Eukaryota</taxon>
        <taxon>Fungi</taxon>
        <taxon>Dikarya</taxon>
        <taxon>Ascomycota</taxon>
        <taxon>Pezizomycotina</taxon>
        <taxon>Sordariomycetes</taxon>
        <taxon>Sordariomycetidae</taxon>
        <taxon>Sordariales</taxon>
        <taxon>Chaetomiaceae</taxon>
        <taxon>Parathielavia</taxon>
    </lineage>
</organism>
<proteinExistence type="predicted"/>
<dbReference type="Pfam" id="PF12796">
    <property type="entry name" value="Ank_2"/>
    <property type="match status" value="1"/>
</dbReference>
<dbReference type="PROSITE" id="PS50088">
    <property type="entry name" value="ANK_REPEAT"/>
    <property type="match status" value="1"/>
</dbReference>
<evidence type="ECO:0000313" key="5">
    <source>
        <dbReference type="Proteomes" id="UP001302602"/>
    </source>
</evidence>
<dbReference type="PROSITE" id="PS50297">
    <property type="entry name" value="ANK_REP_REGION"/>
    <property type="match status" value="1"/>
</dbReference>
<dbReference type="Proteomes" id="UP001302602">
    <property type="component" value="Unassembled WGS sequence"/>
</dbReference>
<dbReference type="AlphaFoldDB" id="A0AAN6YZI0"/>
<dbReference type="RefSeq" id="XP_062643659.1">
    <property type="nucleotide sequence ID" value="XM_062787859.1"/>
</dbReference>
<dbReference type="PANTHER" id="PTHR24171">
    <property type="entry name" value="ANKYRIN REPEAT DOMAIN-CONTAINING PROTEIN 39-RELATED"/>
    <property type="match status" value="1"/>
</dbReference>
<dbReference type="GeneID" id="87824629"/>
<protein>
    <submittedName>
        <fullName evidence="4">Ankyrin</fullName>
    </submittedName>
</protein>
<reference evidence="4" key="2">
    <citation type="submission" date="2023-05" db="EMBL/GenBank/DDBJ databases">
        <authorList>
            <consortium name="Lawrence Berkeley National Laboratory"/>
            <person name="Steindorff A."/>
            <person name="Hensen N."/>
            <person name="Bonometti L."/>
            <person name="Westerberg I."/>
            <person name="Brannstrom I.O."/>
            <person name="Guillou S."/>
            <person name="Cros-Aarteil S."/>
            <person name="Calhoun S."/>
            <person name="Haridas S."/>
            <person name="Kuo A."/>
            <person name="Mondo S."/>
            <person name="Pangilinan J."/>
            <person name="Riley R."/>
            <person name="Labutti K."/>
            <person name="Andreopoulos B."/>
            <person name="Lipzen A."/>
            <person name="Chen C."/>
            <person name="Yanf M."/>
            <person name="Daum C."/>
            <person name="Ng V."/>
            <person name="Clum A."/>
            <person name="Ohm R."/>
            <person name="Martin F."/>
            <person name="Silar P."/>
            <person name="Natvig D."/>
            <person name="Lalanne C."/>
            <person name="Gautier V."/>
            <person name="Ament-Velasquez S.L."/>
            <person name="Kruys A."/>
            <person name="Hutchinson M.I."/>
            <person name="Powell A.J."/>
            <person name="Barry K."/>
            <person name="Miller A.N."/>
            <person name="Grigoriev I.V."/>
            <person name="Debuchy R."/>
            <person name="Gladieux P."/>
            <person name="Thoren M.H."/>
            <person name="Johannesson H."/>
        </authorList>
    </citation>
    <scope>NUCLEOTIDE SEQUENCE</scope>
    <source>
        <strain evidence="4">CBS 731.68</strain>
    </source>
</reference>
<gene>
    <name evidence="4" type="ORF">N657DRAFT_546600</name>
</gene>
<feature type="non-terminal residue" evidence="4">
    <location>
        <position position="115"/>
    </location>
</feature>
<evidence type="ECO:0000256" key="1">
    <source>
        <dbReference type="ARBA" id="ARBA00022737"/>
    </source>
</evidence>
<reference evidence="4" key="1">
    <citation type="journal article" date="2023" name="Mol. Phylogenet. Evol.">
        <title>Genome-scale phylogeny and comparative genomics of the fungal order Sordariales.</title>
        <authorList>
            <person name="Hensen N."/>
            <person name="Bonometti L."/>
            <person name="Westerberg I."/>
            <person name="Brannstrom I.O."/>
            <person name="Guillou S."/>
            <person name="Cros-Aarteil S."/>
            <person name="Calhoun S."/>
            <person name="Haridas S."/>
            <person name="Kuo A."/>
            <person name="Mondo S."/>
            <person name="Pangilinan J."/>
            <person name="Riley R."/>
            <person name="LaButti K."/>
            <person name="Andreopoulos B."/>
            <person name="Lipzen A."/>
            <person name="Chen C."/>
            <person name="Yan M."/>
            <person name="Daum C."/>
            <person name="Ng V."/>
            <person name="Clum A."/>
            <person name="Steindorff A."/>
            <person name="Ohm R.A."/>
            <person name="Martin F."/>
            <person name="Silar P."/>
            <person name="Natvig D.O."/>
            <person name="Lalanne C."/>
            <person name="Gautier V."/>
            <person name="Ament-Velasquez S.L."/>
            <person name="Kruys A."/>
            <person name="Hutchinson M.I."/>
            <person name="Powell A.J."/>
            <person name="Barry K."/>
            <person name="Miller A.N."/>
            <person name="Grigoriev I.V."/>
            <person name="Debuchy R."/>
            <person name="Gladieux P."/>
            <person name="Hiltunen Thoren M."/>
            <person name="Johannesson H."/>
        </authorList>
    </citation>
    <scope>NUCLEOTIDE SEQUENCE</scope>
    <source>
        <strain evidence="4">CBS 731.68</strain>
    </source>
</reference>